<keyword evidence="2" id="KW-1185">Reference proteome</keyword>
<proteinExistence type="predicted"/>
<evidence type="ECO:0000313" key="1">
    <source>
        <dbReference type="EMBL" id="SHK65668.1"/>
    </source>
</evidence>
<name>A0A1M6U9D3_9BACT</name>
<gene>
    <name evidence="1" type="ORF">SAMN05720469_1135</name>
</gene>
<sequence length="46" mass="5375">MREVHVFYCLLLEFCFGNAVCMKKIVFVSSAFNLYLQQMSIAYGFI</sequence>
<dbReference type="AlphaFoldDB" id="A0A1M6U9D3"/>
<dbReference type="Proteomes" id="UP000184275">
    <property type="component" value="Unassembled WGS sequence"/>
</dbReference>
<evidence type="ECO:0000313" key="2">
    <source>
        <dbReference type="Proteomes" id="UP000184275"/>
    </source>
</evidence>
<dbReference type="EMBL" id="FRAW01000013">
    <property type="protein sequence ID" value="SHK65668.1"/>
    <property type="molecule type" value="Genomic_DNA"/>
</dbReference>
<organism evidence="1 2">
    <name type="scientific">Fibrobacter intestinalis</name>
    <dbReference type="NCBI Taxonomy" id="28122"/>
    <lineage>
        <taxon>Bacteria</taxon>
        <taxon>Pseudomonadati</taxon>
        <taxon>Fibrobacterota</taxon>
        <taxon>Fibrobacteria</taxon>
        <taxon>Fibrobacterales</taxon>
        <taxon>Fibrobacteraceae</taxon>
        <taxon>Fibrobacter</taxon>
    </lineage>
</organism>
<reference evidence="2" key="1">
    <citation type="submission" date="2016-11" db="EMBL/GenBank/DDBJ databases">
        <authorList>
            <person name="Varghese N."/>
            <person name="Submissions S."/>
        </authorList>
    </citation>
    <scope>NUCLEOTIDE SEQUENCE [LARGE SCALE GENOMIC DNA]</scope>
    <source>
        <strain evidence="2">UWOS</strain>
    </source>
</reference>
<accession>A0A1M6U9D3</accession>
<protein>
    <submittedName>
        <fullName evidence="1">Uncharacterized protein</fullName>
    </submittedName>
</protein>